<comment type="subcellular location">
    <subcellularLocation>
        <location evidence="1">Cell envelope</location>
    </subcellularLocation>
</comment>
<evidence type="ECO:0000256" key="3">
    <source>
        <dbReference type="SAM" id="Coils"/>
    </source>
</evidence>
<protein>
    <submittedName>
        <fullName evidence="9">RND transporter</fullName>
    </submittedName>
</protein>
<dbReference type="Pfam" id="PF25967">
    <property type="entry name" value="RND-MFP_C"/>
    <property type="match status" value="1"/>
</dbReference>
<keyword evidence="5" id="KW-0732">Signal</keyword>
<dbReference type="PANTHER" id="PTHR30158:SF3">
    <property type="entry name" value="MULTIDRUG EFFLUX PUMP SUBUNIT ACRA-RELATED"/>
    <property type="match status" value="1"/>
</dbReference>
<dbReference type="GO" id="GO:0030313">
    <property type="term" value="C:cell envelope"/>
    <property type="evidence" value="ECO:0007669"/>
    <property type="project" value="UniProtKB-SubCell"/>
</dbReference>
<dbReference type="RefSeq" id="WP_143186805.1">
    <property type="nucleotide sequence ID" value="NZ_CP054600.1"/>
</dbReference>
<dbReference type="Gene3D" id="1.10.287.470">
    <property type="entry name" value="Helix hairpin bin"/>
    <property type="match status" value="1"/>
</dbReference>
<dbReference type="InterPro" id="IPR058626">
    <property type="entry name" value="MdtA-like_b-barrel"/>
</dbReference>
<feature type="domain" description="Multidrug resistance protein MdtA-like beta-barrel" evidence="7">
    <location>
        <begin position="201"/>
        <end position="288"/>
    </location>
</feature>
<keyword evidence="3" id="KW-0175">Coiled coil</keyword>
<feature type="coiled-coil region" evidence="3">
    <location>
        <begin position="96"/>
        <end position="160"/>
    </location>
</feature>
<sequence>MYKFTLFAGAAVLLASSVVAQAPAGMPPKQVGVVEAQVQDVPRIVTLPGRAVAASSTAIRPRVSGIVTEILYEPGRFIAAGTPMFRIDDTTYEANAAAAAAQLSSAQAQVTEAQAAYTRTERLVGSGSTQAQVESARATLDQARAAVDSAQANLTLAQAQLGWTTVTSPLSGIASVSAASIGDLVTEGQADAMATVTQLDPIEVDMYEPSSRFLSVMDDITDGTLRLNEELNATLTLENGRVYQGQGSLVAPGVTVSTTTGSIDTRFRFDNPDNMILPGMFLRGQVDLGITQAILVSQSATSRDKLGKLTAWVVVDGKVSQRALTEEGTFEHQWIVTGGVEDGDMVVVDGLAGLSEGAEVVPVPVSFDDNGVVRDRAPAQAQTDTEPQAETPATAPSDASATE</sequence>
<gene>
    <name evidence="9" type="ORF">SUH3_05420</name>
</gene>
<evidence type="ECO:0000256" key="5">
    <source>
        <dbReference type="SAM" id="SignalP"/>
    </source>
</evidence>
<dbReference type="GO" id="GO:0022857">
    <property type="term" value="F:transmembrane transporter activity"/>
    <property type="evidence" value="ECO:0007669"/>
    <property type="project" value="InterPro"/>
</dbReference>
<dbReference type="GO" id="GO:0005886">
    <property type="term" value="C:plasma membrane"/>
    <property type="evidence" value="ECO:0007669"/>
    <property type="project" value="TreeGrafter"/>
</dbReference>
<dbReference type="Gene3D" id="2.40.50.100">
    <property type="match status" value="1"/>
</dbReference>
<evidence type="ECO:0000256" key="1">
    <source>
        <dbReference type="ARBA" id="ARBA00004196"/>
    </source>
</evidence>
<dbReference type="Pfam" id="PF25944">
    <property type="entry name" value="Beta-barrel_RND"/>
    <property type="match status" value="1"/>
</dbReference>
<dbReference type="Gene3D" id="2.40.30.170">
    <property type="match status" value="1"/>
</dbReference>
<organism evidence="9 10">
    <name type="scientific">Pseudosulfitobacter pseudonitzschiae</name>
    <dbReference type="NCBI Taxonomy" id="1402135"/>
    <lineage>
        <taxon>Bacteria</taxon>
        <taxon>Pseudomonadati</taxon>
        <taxon>Pseudomonadota</taxon>
        <taxon>Alphaproteobacteria</taxon>
        <taxon>Rhodobacterales</taxon>
        <taxon>Roseobacteraceae</taxon>
        <taxon>Pseudosulfitobacter</taxon>
    </lineage>
</organism>
<evidence type="ECO:0000313" key="10">
    <source>
        <dbReference type="Proteomes" id="UP000027746"/>
    </source>
</evidence>
<feature type="domain" description="Multidrug resistance protein MdtA-like barrel-sandwich hybrid" evidence="6">
    <location>
        <begin position="58"/>
        <end position="197"/>
    </location>
</feature>
<feature type="chain" id="PRO_5001691609" evidence="5">
    <location>
        <begin position="21"/>
        <end position="403"/>
    </location>
</feature>
<feature type="compositionally biased region" description="Low complexity" evidence="4">
    <location>
        <begin position="389"/>
        <end position="403"/>
    </location>
</feature>
<dbReference type="GO" id="GO:0046677">
    <property type="term" value="P:response to antibiotic"/>
    <property type="evidence" value="ECO:0007669"/>
    <property type="project" value="TreeGrafter"/>
</dbReference>
<dbReference type="EMBL" id="JAMD01000011">
    <property type="protein sequence ID" value="KEJ94649.1"/>
    <property type="molecule type" value="Genomic_DNA"/>
</dbReference>
<dbReference type="InterPro" id="IPR058627">
    <property type="entry name" value="MdtA-like_C"/>
</dbReference>
<dbReference type="PANTHER" id="PTHR30158">
    <property type="entry name" value="ACRA/E-RELATED COMPONENT OF DRUG EFFLUX TRANSPORTER"/>
    <property type="match status" value="1"/>
</dbReference>
<dbReference type="Pfam" id="PF25917">
    <property type="entry name" value="BSH_RND"/>
    <property type="match status" value="1"/>
</dbReference>
<comment type="similarity">
    <text evidence="2">Belongs to the membrane fusion protein (MFP) (TC 8.A.1) family.</text>
</comment>
<name>A0A073IY45_9RHOB</name>
<dbReference type="Proteomes" id="UP000027746">
    <property type="component" value="Unassembled WGS sequence"/>
</dbReference>
<accession>A0A073IY45</accession>
<keyword evidence="10" id="KW-1185">Reference proteome</keyword>
<comment type="caution">
    <text evidence="9">The sequence shown here is derived from an EMBL/GenBank/DDBJ whole genome shotgun (WGS) entry which is preliminary data.</text>
</comment>
<dbReference type="OrthoDB" id="7811737at2"/>
<evidence type="ECO:0000259" key="8">
    <source>
        <dbReference type="Pfam" id="PF25967"/>
    </source>
</evidence>
<dbReference type="InterPro" id="IPR058625">
    <property type="entry name" value="MdtA-like_BSH"/>
</dbReference>
<feature type="domain" description="Multidrug resistance protein MdtA-like C-terminal permuted SH3" evidence="8">
    <location>
        <begin position="292"/>
        <end position="351"/>
    </location>
</feature>
<evidence type="ECO:0000256" key="2">
    <source>
        <dbReference type="ARBA" id="ARBA00009477"/>
    </source>
</evidence>
<reference evidence="9 10" key="1">
    <citation type="submission" date="2014-01" db="EMBL/GenBank/DDBJ databases">
        <title>Sulfitobacter sp. H3 (MCCC 1A00686) Genome Sequencing.</title>
        <authorList>
            <person name="Lai Q."/>
            <person name="Hong Z."/>
        </authorList>
    </citation>
    <scope>NUCLEOTIDE SEQUENCE [LARGE SCALE GENOMIC DNA]</scope>
    <source>
        <strain evidence="9 10">H3</strain>
    </source>
</reference>
<feature type="region of interest" description="Disordered" evidence="4">
    <location>
        <begin position="369"/>
        <end position="403"/>
    </location>
</feature>
<feature type="signal peptide" evidence="5">
    <location>
        <begin position="1"/>
        <end position="20"/>
    </location>
</feature>
<evidence type="ECO:0000313" key="9">
    <source>
        <dbReference type="EMBL" id="KEJ94649.1"/>
    </source>
</evidence>
<evidence type="ECO:0000259" key="7">
    <source>
        <dbReference type="Pfam" id="PF25944"/>
    </source>
</evidence>
<dbReference type="SUPFAM" id="SSF111369">
    <property type="entry name" value="HlyD-like secretion proteins"/>
    <property type="match status" value="1"/>
</dbReference>
<dbReference type="AlphaFoldDB" id="A0A073IY45"/>
<proteinExistence type="inferred from homology"/>
<evidence type="ECO:0000259" key="6">
    <source>
        <dbReference type="Pfam" id="PF25917"/>
    </source>
</evidence>
<dbReference type="InterPro" id="IPR006143">
    <property type="entry name" value="RND_pump_MFP"/>
</dbReference>
<dbReference type="GeneID" id="68871912"/>
<dbReference type="Gene3D" id="2.40.420.20">
    <property type="match status" value="1"/>
</dbReference>
<evidence type="ECO:0000256" key="4">
    <source>
        <dbReference type="SAM" id="MobiDB-lite"/>
    </source>
</evidence>
<dbReference type="NCBIfam" id="TIGR01730">
    <property type="entry name" value="RND_mfp"/>
    <property type="match status" value="1"/>
</dbReference>